<accession>A0ACB8K9N1</accession>
<sequence>MVTLTWALTLVLNHGDVLKKVQDELDTHIGRERQVNESDTKKLVYLQAVVKETLRLYPATPLSVPHESIEDCTIAGYHVPAGTRLFVNIPKIQRDPNVWEKPNEFRPERFLTTHKDIDVRGQNFELIPFGSGRRGCPGISFALQVLLLTLASLLHGFEFATPGDEPLDMSEGVGLTNLKATPLQVLLTPRLHAPLFE</sequence>
<evidence type="ECO:0000313" key="1">
    <source>
        <dbReference type="EMBL" id="KAH9751028.1"/>
    </source>
</evidence>
<proteinExistence type="predicted"/>
<dbReference type="Proteomes" id="UP000829398">
    <property type="component" value="Chromosome 5"/>
</dbReference>
<keyword evidence="2" id="KW-1185">Reference proteome</keyword>
<comment type="caution">
    <text evidence="1">The sequence shown here is derived from an EMBL/GenBank/DDBJ whole genome shotgun (WGS) entry which is preliminary data.</text>
</comment>
<evidence type="ECO:0000313" key="2">
    <source>
        <dbReference type="Proteomes" id="UP000829398"/>
    </source>
</evidence>
<name>A0ACB8K9N1_CITSI</name>
<dbReference type="EMBL" id="CM039174">
    <property type="protein sequence ID" value="KAH9751028.1"/>
    <property type="molecule type" value="Genomic_DNA"/>
</dbReference>
<protein>
    <submittedName>
        <fullName evidence="1">Xanthotoxin 5-hydroxylase CYP82C4</fullName>
    </submittedName>
</protein>
<organism evidence="1 2">
    <name type="scientific">Citrus sinensis</name>
    <name type="common">Sweet orange</name>
    <name type="synonym">Citrus aurantium var. sinensis</name>
    <dbReference type="NCBI Taxonomy" id="2711"/>
    <lineage>
        <taxon>Eukaryota</taxon>
        <taxon>Viridiplantae</taxon>
        <taxon>Streptophyta</taxon>
        <taxon>Embryophyta</taxon>
        <taxon>Tracheophyta</taxon>
        <taxon>Spermatophyta</taxon>
        <taxon>Magnoliopsida</taxon>
        <taxon>eudicotyledons</taxon>
        <taxon>Gunneridae</taxon>
        <taxon>Pentapetalae</taxon>
        <taxon>rosids</taxon>
        <taxon>malvids</taxon>
        <taxon>Sapindales</taxon>
        <taxon>Rutaceae</taxon>
        <taxon>Aurantioideae</taxon>
        <taxon>Citrus</taxon>
    </lineage>
</organism>
<reference evidence="2" key="1">
    <citation type="journal article" date="2023" name="Hortic. Res.">
        <title>A chromosome-level phased genome enabling allele-level studies in sweet orange: a case study on citrus Huanglongbing tolerance.</title>
        <authorList>
            <person name="Wu B."/>
            <person name="Yu Q."/>
            <person name="Deng Z."/>
            <person name="Duan Y."/>
            <person name="Luo F."/>
            <person name="Gmitter F. Jr."/>
        </authorList>
    </citation>
    <scope>NUCLEOTIDE SEQUENCE [LARGE SCALE GENOMIC DNA]</scope>
    <source>
        <strain evidence="2">cv. Valencia</strain>
    </source>
</reference>
<gene>
    <name evidence="1" type="ORF">KPL71_014120</name>
</gene>